<protein>
    <submittedName>
        <fullName evidence="6">MBL fold metallo-hydrolase</fullName>
    </submittedName>
</protein>
<evidence type="ECO:0000256" key="1">
    <source>
        <dbReference type="ARBA" id="ARBA00007749"/>
    </source>
</evidence>
<keyword evidence="7" id="KW-1185">Reference proteome</keyword>
<dbReference type="RefSeq" id="WP_160859043.1">
    <property type="nucleotide sequence ID" value="NZ_WUMK01000003.1"/>
</dbReference>
<gene>
    <name evidence="6" type="ORF">GR138_10440</name>
</gene>
<comment type="similarity">
    <text evidence="1">Belongs to the metallo-beta-lactamase superfamily.</text>
</comment>
<proteinExistence type="inferred from homology"/>
<dbReference type="EMBL" id="WUMK01000003">
    <property type="protein sequence ID" value="MXN45613.1"/>
    <property type="molecule type" value="Genomic_DNA"/>
</dbReference>
<dbReference type="GO" id="GO:0046872">
    <property type="term" value="F:metal ion binding"/>
    <property type="evidence" value="ECO:0007669"/>
    <property type="project" value="UniProtKB-KW"/>
</dbReference>
<dbReference type="PANTHER" id="PTHR42978">
    <property type="entry name" value="QUORUM-QUENCHING LACTONASE YTNP-RELATED-RELATED"/>
    <property type="match status" value="1"/>
</dbReference>
<comment type="caution">
    <text evidence="6">The sequence shown here is derived from an EMBL/GenBank/DDBJ whole genome shotgun (WGS) entry which is preliminary data.</text>
</comment>
<evidence type="ECO:0000259" key="5">
    <source>
        <dbReference type="SMART" id="SM00849"/>
    </source>
</evidence>
<dbReference type="Pfam" id="PF00753">
    <property type="entry name" value="Lactamase_B"/>
    <property type="match status" value="1"/>
</dbReference>
<dbReference type="Proteomes" id="UP000435802">
    <property type="component" value="Unassembled WGS sequence"/>
</dbReference>
<dbReference type="InterPro" id="IPR036866">
    <property type="entry name" value="RibonucZ/Hydroxyglut_hydro"/>
</dbReference>
<dbReference type="CDD" id="cd07742">
    <property type="entry name" value="metallo-hydrolase-like_MBL-fold"/>
    <property type="match status" value="1"/>
</dbReference>
<dbReference type="SMART" id="SM00849">
    <property type="entry name" value="Lactamase_B"/>
    <property type="match status" value="1"/>
</dbReference>
<feature type="domain" description="Metallo-beta-lactamase" evidence="5">
    <location>
        <begin position="31"/>
        <end position="264"/>
    </location>
</feature>
<keyword evidence="3 6" id="KW-0378">Hydrolase</keyword>
<name>A0A6N8SAD6_9HYPH</name>
<evidence type="ECO:0000256" key="4">
    <source>
        <dbReference type="ARBA" id="ARBA00022833"/>
    </source>
</evidence>
<dbReference type="PANTHER" id="PTHR42978:SF3">
    <property type="entry name" value="BLR3078 PROTEIN"/>
    <property type="match status" value="1"/>
</dbReference>
<sequence>MRIHHLNCGSHCPLGGALFDGASRGIFAHICTHCLLIETADSLVLVDTGYGLQDVRPTAGRRLAFTWPLLLNTQLREGDTAIRQVEALGYSPRDVRHIVLTHLDFDHAGGIADFPEARVHVLASEKAAAERTRRGFITRQRYRPAMWDCVRDWRIYAAGGDDWFGFEAVRRLDGLSEDIVMVPLRGHTLGHAGVAIRTAEGWLLDAGDSFMSHGELDVRPHCPVGLRAYQAIMTSDRQARRANLERLRALQQDTSAGVTIFAAHDDISLAALRGAAGSQ</sequence>
<evidence type="ECO:0000313" key="6">
    <source>
        <dbReference type="EMBL" id="MXN45613.1"/>
    </source>
</evidence>
<dbReference type="Gene3D" id="3.60.15.10">
    <property type="entry name" value="Ribonuclease Z/Hydroxyacylglutathione hydrolase-like"/>
    <property type="match status" value="1"/>
</dbReference>
<keyword evidence="2" id="KW-0479">Metal-binding</keyword>
<evidence type="ECO:0000256" key="2">
    <source>
        <dbReference type="ARBA" id="ARBA00022723"/>
    </source>
</evidence>
<evidence type="ECO:0000256" key="3">
    <source>
        <dbReference type="ARBA" id="ARBA00022801"/>
    </source>
</evidence>
<organism evidence="6 7">
    <name type="scientific">Shinella kummerowiae</name>
    <dbReference type="NCBI Taxonomy" id="417745"/>
    <lineage>
        <taxon>Bacteria</taxon>
        <taxon>Pseudomonadati</taxon>
        <taxon>Pseudomonadota</taxon>
        <taxon>Alphaproteobacteria</taxon>
        <taxon>Hyphomicrobiales</taxon>
        <taxon>Rhizobiaceae</taxon>
        <taxon>Shinella</taxon>
    </lineage>
</organism>
<dbReference type="SUPFAM" id="SSF56281">
    <property type="entry name" value="Metallo-hydrolase/oxidoreductase"/>
    <property type="match status" value="1"/>
</dbReference>
<reference evidence="6 7" key="1">
    <citation type="submission" date="2019-12" db="EMBL/GenBank/DDBJ databases">
        <title>Shinella kummerowiae sp. nov., a symbiotic bacterium isolated from root nodules of the herbal legume Kummerowia stipulacea.</title>
        <authorList>
            <person name="Gao J."/>
        </authorList>
    </citation>
    <scope>NUCLEOTIDE SEQUENCE [LARGE SCALE GENOMIC DNA]</scope>
    <source>
        <strain evidence="6 7">CCBAU 25048</strain>
    </source>
</reference>
<keyword evidence="4" id="KW-0862">Zinc</keyword>
<dbReference type="AlphaFoldDB" id="A0A6N8SAD6"/>
<dbReference type="InterPro" id="IPR001279">
    <property type="entry name" value="Metallo-B-lactamas"/>
</dbReference>
<dbReference type="InterPro" id="IPR051013">
    <property type="entry name" value="MBL_superfamily_lactonases"/>
</dbReference>
<dbReference type="GO" id="GO:0016787">
    <property type="term" value="F:hydrolase activity"/>
    <property type="evidence" value="ECO:0007669"/>
    <property type="project" value="UniProtKB-KW"/>
</dbReference>
<dbReference type="OrthoDB" id="9773738at2"/>
<evidence type="ECO:0000313" key="7">
    <source>
        <dbReference type="Proteomes" id="UP000435802"/>
    </source>
</evidence>
<accession>A0A6N8SAD6</accession>